<reference evidence="5" key="1">
    <citation type="journal article" date="2011" name="J. Bacteriol.">
        <title>Genome sequences of eight morphologically diverse alphaproteobacteria.</title>
        <authorList>
            <consortium name="US DOE Joint Genome Institute"/>
            <person name="Brown P.J."/>
            <person name="Kysela D.T."/>
            <person name="Buechlein A."/>
            <person name="Hemmerich C."/>
            <person name="Brun Y.V."/>
        </authorList>
    </citation>
    <scope>NUCLEOTIDE SEQUENCE [LARGE SCALE GENOMIC DNA]</scope>
    <source>
        <strain evidence="5">ATCC 51888 / DSM 1869 / NCIB 11706 / TK 0415</strain>
    </source>
</reference>
<dbReference type="InterPro" id="IPR007621">
    <property type="entry name" value="TPM_dom"/>
</dbReference>
<name>D8JY50_HYPDA</name>
<sequence length="280" mass="29424" precursor="true">MTVAAIAARSMTTRREPWGSVRNALLALLAACTILIAPAFAAPNYPELAGRITDQAGLLSPQDKADLESTLAELEQTSTDQIAIVTVKSLDGYAIEDYGIGLARKWGIGQKGKDNGILLIVAPNDRKVRIEVGRRLEPYMTDTMSALIIQNAILPKFRRGDYAGGIKDGVRDIRTVVLGDPEEVKRRAQGGHPPPEDSAEMFQLLIFLAFVAFILWINYNSARSMQTGTPDGRRRRGGIVIIPGGSGGWGGGGGWSSGGGGGGWSGGGGGFGGGGASGSW</sequence>
<gene>
    <name evidence="4" type="ordered locus">Hden_3463</name>
</gene>
<dbReference type="Gene3D" id="3.10.310.50">
    <property type="match status" value="1"/>
</dbReference>
<dbReference type="STRING" id="582899.Hden_3463"/>
<keyword evidence="2" id="KW-0472">Membrane</keyword>
<feature type="transmembrane region" description="Helical" evidence="2">
    <location>
        <begin position="201"/>
        <end position="219"/>
    </location>
</feature>
<dbReference type="Proteomes" id="UP000002033">
    <property type="component" value="Chromosome"/>
</dbReference>
<dbReference type="EMBL" id="CP002083">
    <property type="protein sequence ID" value="ADJ25254.1"/>
    <property type="molecule type" value="Genomic_DNA"/>
</dbReference>
<evidence type="ECO:0000313" key="5">
    <source>
        <dbReference type="Proteomes" id="UP000002033"/>
    </source>
</evidence>
<evidence type="ECO:0000256" key="1">
    <source>
        <dbReference type="SAM" id="MobiDB-lite"/>
    </source>
</evidence>
<feature type="domain" description="TPM" evidence="3">
    <location>
        <begin position="52"/>
        <end position="175"/>
    </location>
</feature>
<dbReference type="eggNOG" id="COG1512">
    <property type="taxonomic scope" value="Bacteria"/>
</dbReference>
<keyword evidence="2" id="KW-0812">Transmembrane</keyword>
<keyword evidence="2" id="KW-1133">Transmembrane helix</keyword>
<feature type="region of interest" description="Disordered" evidence="1">
    <location>
        <begin position="246"/>
        <end position="280"/>
    </location>
</feature>
<keyword evidence="5" id="KW-1185">Reference proteome</keyword>
<proteinExistence type="predicted"/>
<accession>D8JY50</accession>
<evidence type="ECO:0000313" key="4">
    <source>
        <dbReference type="EMBL" id="ADJ25254.1"/>
    </source>
</evidence>
<dbReference type="KEGG" id="hdn:Hden_3463"/>
<dbReference type="HOGENOM" id="CLU_035211_2_3_5"/>
<dbReference type="RefSeq" id="WP_013217413.1">
    <property type="nucleotide sequence ID" value="NC_014313.1"/>
</dbReference>
<evidence type="ECO:0000256" key="2">
    <source>
        <dbReference type="SAM" id="Phobius"/>
    </source>
</evidence>
<dbReference type="OrthoDB" id="9810918at2"/>
<dbReference type="PANTHER" id="PTHR30373">
    <property type="entry name" value="UPF0603 PROTEIN YGCG"/>
    <property type="match status" value="1"/>
</dbReference>
<dbReference type="AlphaFoldDB" id="D8JY50"/>
<dbReference type="PANTHER" id="PTHR30373:SF2">
    <property type="entry name" value="UPF0603 PROTEIN YGCG"/>
    <property type="match status" value="1"/>
</dbReference>
<protein>
    <recommendedName>
        <fullName evidence="3">TPM domain-containing protein</fullName>
    </recommendedName>
</protein>
<evidence type="ECO:0000259" key="3">
    <source>
        <dbReference type="Pfam" id="PF04536"/>
    </source>
</evidence>
<organism evidence="4 5">
    <name type="scientific">Hyphomicrobium denitrificans (strain ATCC 51888 / DSM 1869 / NCIMB 11706 / TK 0415)</name>
    <dbReference type="NCBI Taxonomy" id="582899"/>
    <lineage>
        <taxon>Bacteria</taxon>
        <taxon>Pseudomonadati</taxon>
        <taxon>Pseudomonadota</taxon>
        <taxon>Alphaproteobacteria</taxon>
        <taxon>Hyphomicrobiales</taxon>
        <taxon>Hyphomicrobiaceae</taxon>
        <taxon>Hyphomicrobium</taxon>
    </lineage>
</organism>
<dbReference type="Pfam" id="PF04536">
    <property type="entry name" value="TPM_phosphatase"/>
    <property type="match status" value="1"/>
</dbReference>